<dbReference type="AlphaFoldDB" id="A0A317YMB0"/>
<reference evidence="1 2" key="1">
    <citation type="journal article" date="2018" name="Vet. Microbiol.">
        <title>Clonal diversity and geographic distribution of methicillin-resistant Staphylococcus pseudintermedius from Australian animals: Discovery of novel sequence types.</title>
        <authorList>
            <person name="Worthing K.A."/>
            <person name="Abraham S."/>
            <person name="Coombs G.W."/>
            <person name="Pang S."/>
            <person name="Saputra S."/>
            <person name="Jordan D."/>
            <person name="Trott D.J."/>
            <person name="Norris J.M."/>
        </authorList>
    </citation>
    <scope>NUCLEOTIDE SEQUENCE [LARGE SCALE GENOMIC DNA]</scope>
    <source>
        <strain evidence="1 2">ST525 1</strain>
    </source>
</reference>
<gene>
    <name evidence="1" type="ORF">DD902_17155</name>
</gene>
<sequence length="34" mass="3732">MKRLLFVVIAFVFILAACGNNSSKDKEASKDSKT</sequence>
<dbReference type="Proteomes" id="UP000246800">
    <property type="component" value="Unassembled WGS sequence"/>
</dbReference>
<proteinExistence type="predicted"/>
<protein>
    <submittedName>
        <fullName evidence="1">Amino acid ABC transporter substrate-binding protein</fullName>
    </submittedName>
</protein>
<organism evidence="1 2">
    <name type="scientific">Staphylococcus pseudintermedius</name>
    <dbReference type="NCBI Taxonomy" id="283734"/>
    <lineage>
        <taxon>Bacteria</taxon>
        <taxon>Bacillati</taxon>
        <taxon>Bacillota</taxon>
        <taxon>Bacilli</taxon>
        <taxon>Bacillales</taxon>
        <taxon>Staphylococcaceae</taxon>
        <taxon>Staphylococcus</taxon>
        <taxon>Staphylococcus intermedius group</taxon>
    </lineage>
</organism>
<evidence type="ECO:0000313" key="1">
    <source>
        <dbReference type="EMBL" id="PWZ64676.1"/>
    </source>
</evidence>
<feature type="non-terminal residue" evidence="1">
    <location>
        <position position="34"/>
    </location>
</feature>
<comment type="caution">
    <text evidence="1">The sequence shown here is derived from an EMBL/GenBank/DDBJ whole genome shotgun (WGS) entry which is preliminary data.</text>
</comment>
<dbReference type="PROSITE" id="PS51257">
    <property type="entry name" value="PROKAR_LIPOPROTEIN"/>
    <property type="match status" value="1"/>
</dbReference>
<name>A0A317YMB0_STAPS</name>
<dbReference type="EMBL" id="QEIT01000980">
    <property type="protein sequence ID" value="PWZ64676.1"/>
    <property type="molecule type" value="Genomic_DNA"/>
</dbReference>
<accession>A0A317YMB0</accession>
<evidence type="ECO:0000313" key="2">
    <source>
        <dbReference type="Proteomes" id="UP000246800"/>
    </source>
</evidence>